<dbReference type="STRING" id="196109.A0A136J4L1"/>
<dbReference type="Proteomes" id="UP000070501">
    <property type="component" value="Unassembled WGS sequence"/>
</dbReference>
<dbReference type="Gene3D" id="1.10.506.10">
    <property type="entry name" value="GTPase Activation - p120gap, domain 1"/>
    <property type="match status" value="1"/>
</dbReference>
<dbReference type="OrthoDB" id="775356at2759"/>
<feature type="compositionally biased region" description="Basic and acidic residues" evidence="2">
    <location>
        <begin position="971"/>
        <end position="991"/>
    </location>
</feature>
<dbReference type="PANTHER" id="PTHR10194">
    <property type="entry name" value="RAS GTPASE-ACTIVATING PROTEINS"/>
    <property type="match status" value="1"/>
</dbReference>
<dbReference type="SMART" id="SM00323">
    <property type="entry name" value="RasGAP"/>
    <property type="match status" value="1"/>
</dbReference>
<accession>A0A136J4L1</accession>
<dbReference type="InterPro" id="IPR039360">
    <property type="entry name" value="Ras_GTPase"/>
</dbReference>
<feature type="domain" description="C2" evidence="3">
    <location>
        <begin position="290"/>
        <end position="438"/>
    </location>
</feature>
<evidence type="ECO:0000259" key="3">
    <source>
        <dbReference type="PROSITE" id="PS50004"/>
    </source>
</evidence>
<dbReference type="FunCoup" id="A0A136J4L1">
    <property type="interactions" value="78"/>
</dbReference>
<evidence type="ECO:0000313" key="5">
    <source>
        <dbReference type="EMBL" id="KXJ92073.1"/>
    </source>
</evidence>
<dbReference type="InterPro" id="IPR000008">
    <property type="entry name" value="C2_dom"/>
</dbReference>
<evidence type="ECO:0000256" key="1">
    <source>
        <dbReference type="ARBA" id="ARBA00022468"/>
    </source>
</evidence>
<dbReference type="PROSITE" id="PS50018">
    <property type="entry name" value="RAS_GTPASE_ACTIV_2"/>
    <property type="match status" value="1"/>
</dbReference>
<dbReference type="InterPro" id="IPR023152">
    <property type="entry name" value="RasGAP_CS"/>
</dbReference>
<feature type="compositionally biased region" description="Basic and acidic residues" evidence="2">
    <location>
        <begin position="1000"/>
        <end position="1012"/>
    </location>
</feature>
<dbReference type="CDD" id="cd05137">
    <property type="entry name" value="RasGAP_CLA2_BUD2"/>
    <property type="match status" value="1"/>
</dbReference>
<name>A0A136J4L1_9PEZI</name>
<dbReference type="PANTHER" id="PTHR10194:SF60">
    <property type="entry name" value="RAS GTPASE-ACTIVATING PROTEIN RASKOL"/>
    <property type="match status" value="1"/>
</dbReference>
<evidence type="ECO:0000259" key="4">
    <source>
        <dbReference type="PROSITE" id="PS50018"/>
    </source>
</evidence>
<dbReference type="GO" id="GO:0007165">
    <property type="term" value="P:signal transduction"/>
    <property type="evidence" value="ECO:0007669"/>
    <property type="project" value="UniProtKB-ARBA"/>
</dbReference>
<dbReference type="Pfam" id="PF00616">
    <property type="entry name" value="RasGAP"/>
    <property type="match status" value="1"/>
</dbReference>
<dbReference type="InterPro" id="IPR001936">
    <property type="entry name" value="RasGAP_dom"/>
</dbReference>
<dbReference type="GO" id="GO:0005096">
    <property type="term" value="F:GTPase activator activity"/>
    <property type="evidence" value="ECO:0007669"/>
    <property type="project" value="UniProtKB-KW"/>
</dbReference>
<evidence type="ECO:0000313" key="6">
    <source>
        <dbReference type="Proteomes" id="UP000070501"/>
    </source>
</evidence>
<gene>
    <name evidence="5" type="ORF">Micbo1qcDRAFT_204096</name>
</gene>
<proteinExistence type="predicted"/>
<dbReference type="SUPFAM" id="SSF49562">
    <property type="entry name" value="C2 domain (Calcium/lipid-binding domain, CaLB)"/>
    <property type="match status" value="1"/>
</dbReference>
<keyword evidence="1" id="KW-0343">GTPase activation</keyword>
<dbReference type="InterPro" id="IPR008936">
    <property type="entry name" value="Rho_GTPase_activation_prot"/>
</dbReference>
<feature type="region of interest" description="Disordered" evidence="2">
    <location>
        <begin position="936"/>
        <end position="1012"/>
    </location>
</feature>
<dbReference type="SUPFAM" id="SSF48350">
    <property type="entry name" value="GTPase activation domain, GAP"/>
    <property type="match status" value="1"/>
</dbReference>
<dbReference type="InterPro" id="IPR035892">
    <property type="entry name" value="C2_domain_sf"/>
</dbReference>
<dbReference type="AlphaFoldDB" id="A0A136J4L1"/>
<dbReference type="InParanoid" id="A0A136J4L1"/>
<dbReference type="PROSITE" id="PS50004">
    <property type="entry name" value="C2"/>
    <property type="match status" value="1"/>
</dbReference>
<protein>
    <submittedName>
        <fullName evidence="5">Rho GTPase activation protein</fullName>
    </submittedName>
</protein>
<organism evidence="5 6">
    <name type="scientific">Microdochium bolleyi</name>
    <dbReference type="NCBI Taxonomy" id="196109"/>
    <lineage>
        <taxon>Eukaryota</taxon>
        <taxon>Fungi</taxon>
        <taxon>Dikarya</taxon>
        <taxon>Ascomycota</taxon>
        <taxon>Pezizomycotina</taxon>
        <taxon>Sordariomycetes</taxon>
        <taxon>Xylariomycetidae</taxon>
        <taxon>Xylariales</taxon>
        <taxon>Microdochiaceae</taxon>
        <taxon>Microdochium</taxon>
    </lineage>
</organism>
<reference evidence="6" key="1">
    <citation type="submission" date="2016-02" db="EMBL/GenBank/DDBJ databases">
        <title>Draft genome sequence of Microdochium bolleyi, a fungal endophyte of beachgrass.</title>
        <authorList>
            <consortium name="DOE Joint Genome Institute"/>
            <person name="David A.S."/>
            <person name="May G."/>
            <person name="Haridas S."/>
            <person name="Lim J."/>
            <person name="Wang M."/>
            <person name="Labutti K."/>
            <person name="Lipzen A."/>
            <person name="Barry K."/>
            <person name="Grigoriev I.V."/>
        </authorList>
    </citation>
    <scope>NUCLEOTIDE SEQUENCE [LARGE SCALE GENOMIC DNA]</scope>
    <source>
        <strain evidence="6">J235TASD1</strain>
    </source>
</reference>
<dbReference type="EMBL" id="KQ964249">
    <property type="protein sequence ID" value="KXJ92073.1"/>
    <property type="molecule type" value="Genomic_DNA"/>
</dbReference>
<sequence length="1012" mass="113118">MRNLCGRMKGEVDYQIEAGQVWIGPGMCYIDDDRGSLLFDPAHNMNQAIPLIGDLRGCRVYPIQHESSPNKCLQIVNHMANAEVILKPRASDELDLWLASLLCWQQVRPSGARSGPSKGNNVTTLARPPARRSSSTAGFVPGRDGAIIKVGKVLLWDKGVATSPRAVIKRSSTRDLQSASTTWRRVSCILSDNGDFKLMTENDVAILSVIELSHLSRSAIQQLDKSVLDEDYCIAIFPIYALSARQLSIFRPVYLSLESRVLFEVWFTLLRTFAVPELYGFDAVSNNLVEVRDLSRPFEGQLFRLEKTIQIKITEAKILKPGPYSEQHGRHSKDRDLRTGNYLAEVILDGEVRSRTMTQTDTKAPFWREESQFTDLPAALPLLSVLLKRVDGNLETSSHQLQASLGLPKTGNLTEVLCGAVDIPLSQLECSKTHEQWLNVLDETNEPMASMFLRIQHDESLVLSIADYKPLADLLQQANFNLTNQIATVIPSALRRIAEIFLNIFQVSGMASEWLQALVEEEIDGLGNQNTTKKLRFSRRLKSNDSNASGSEREALVRDMSKSLAGEANLLFRGNSLLTQALECHMRRLGKEYLEVVLSERIFEINELNPDCEVDPSRIRNHEDMDRHWAQLITHTSKVWKCIEESVQKLPGELRQILKYVRGVAEDRYGDFLRTVSFTSVSGFLFLRFICPAILNPKLSGLLRDNPRPDAQRTLTLVAKGLQALTNLATFGKKESWMEPMNQFLYGHRQPFKDFIDSVCSISSEKTALHINASYSTPNTIVGRLPPMSRGGIPSLPYLIDDARNYATLVNLWLDLSPTSSAVAPQDLDGELAEFDQRCKELQQRTDACLAQIESIREMEDANSITDELVESLDSVTLSYGYPAWHETDPYRPPGSSGSDAESHGQAAFSLFGKDIHVGRLTSPSALEAAYPAGSTGTIRFKDRNGRHPRNFINGLLGKKRSASPAMVRAKSRDKDKDKGRGDKEKSRERGGLLGLTEAWHSDTSSKQDTVR</sequence>
<evidence type="ECO:0000256" key="2">
    <source>
        <dbReference type="SAM" id="MobiDB-lite"/>
    </source>
</evidence>
<dbReference type="PROSITE" id="PS00509">
    <property type="entry name" value="RAS_GTPASE_ACTIV_1"/>
    <property type="match status" value="1"/>
</dbReference>
<feature type="region of interest" description="Disordered" evidence="2">
    <location>
        <begin position="110"/>
        <end position="138"/>
    </location>
</feature>
<feature type="domain" description="Ras-GAP" evidence="4">
    <location>
        <begin position="493"/>
        <end position="727"/>
    </location>
</feature>
<keyword evidence="6" id="KW-1185">Reference proteome</keyword>